<feature type="compositionally biased region" description="Pro residues" evidence="1">
    <location>
        <begin position="140"/>
        <end position="157"/>
    </location>
</feature>
<reference evidence="4" key="1">
    <citation type="submission" date="2016-10" db="EMBL/GenBank/DDBJ databases">
        <authorList>
            <person name="Varghese N."/>
            <person name="Submissions S."/>
        </authorList>
    </citation>
    <scope>NUCLEOTIDE SEQUENCE [LARGE SCALE GENOMIC DNA]</scope>
    <source>
        <strain evidence="4">DSM 45459</strain>
    </source>
</reference>
<feature type="compositionally biased region" description="Low complexity" evidence="1">
    <location>
        <begin position="158"/>
        <end position="170"/>
    </location>
</feature>
<proteinExistence type="predicted"/>
<feature type="compositionally biased region" description="Basic and acidic residues" evidence="1">
    <location>
        <begin position="110"/>
        <end position="126"/>
    </location>
</feature>
<dbReference type="AlphaFoldDB" id="A0A1H1FS46"/>
<evidence type="ECO:0008006" key="5">
    <source>
        <dbReference type="Google" id="ProtNLM"/>
    </source>
</evidence>
<organism evidence="3 4">
    <name type="scientific">Actinopolyspora saharensis</name>
    <dbReference type="NCBI Taxonomy" id="995062"/>
    <lineage>
        <taxon>Bacteria</taxon>
        <taxon>Bacillati</taxon>
        <taxon>Actinomycetota</taxon>
        <taxon>Actinomycetes</taxon>
        <taxon>Actinopolysporales</taxon>
        <taxon>Actinopolysporaceae</taxon>
        <taxon>Actinopolyspora</taxon>
    </lineage>
</organism>
<keyword evidence="4" id="KW-1185">Reference proteome</keyword>
<keyword evidence="2" id="KW-0732">Signal</keyword>
<name>A0A1H1FS46_9ACTN</name>
<feature type="signal peptide" evidence="2">
    <location>
        <begin position="1"/>
        <end position="28"/>
    </location>
</feature>
<dbReference type="Proteomes" id="UP000199301">
    <property type="component" value="Unassembled WGS sequence"/>
</dbReference>
<feature type="compositionally biased region" description="Basic and acidic residues" evidence="1">
    <location>
        <begin position="194"/>
        <end position="205"/>
    </location>
</feature>
<accession>A0A1H1FS46</accession>
<evidence type="ECO:0000256" key="1">
    <source>
        <dbReference type="SAM" id="MobiDB-lite"/>
    </source>
</evidence>
<sequence length="509" mass="52810">MQTWARRGVQAALVTGGMLAAGTGVASASGECPDRPNSPFDEPLTPAEASGDGTPSRSGLCFAGELFPDQEETRILPALGSEREFDTRMSEADTLVGTIAPITDEPVEADSERTLRIPHITEERAADPAAATERQWIPPQDLPQPHRPNEAPAPGPAPAAADSPEATSAPHLTRGHVSTGKQPRGRSRGRHAAHSREPKPAEGFHRSLSWSGPLGSVSEGAPSGEVENVDGAEQRGSALVVPSTDPAKSPGLAENSGGLLSLWRQANSEGMLATSAVDLTSVGFETGPDLRTVPDEVFRAALSSRSDRRAGAAGDSAPLELPGEVHQRVEEVPAEVDPELLFSELPEQSAAEPAGVPDTGNTLPGFDELNTLGGNSAAGELSRVARALNVEAPADELSENDAGEEVRFSTAPELSPATALPVDELAAAMPERKLVASNPFRETTTTRNSDEDAQRGANGGMALPVLGKALSFRAAEGVTMPLPALDANGTPKFGAPDTAAVPRGAYVRA</sequence>
<feature type="region of interest" description="Disordered" evidence="1">
    <location>
        <begin position="23"/>
        <end position="58"/>
    </location>
</feature>
<dbReference type="EMBL" id="FNKO01000002">
    <property type="protein sequence ID" value="SDR03903.1"/>
    <property type="molecule type" value="Genomic_DNA"/>
</dbReference>
<feature type="compositionally biased region" description="Basic residues" evidence="1">
    <location>
        <begin position="183"/>
        <end position="193"/>
    </location>
</feature>
<evidence type="ECO:0000313" key="4">
    <source>
        <dbReference type="Proteomes" id="UP000199301"/>
    </source>
</evidence>
<evidence type="ECO:0000313" key="3">
    <source>
        <dbReference type="EMBL" id="SDR03903.1"/>
    </source>
</evidence>
<feature type="region of interest" description="Disordered" evidence="1">
    <location>
        <begin position="96"/>
        <end position="253"/>
    </location>
</feature>
<gene>
    <name evidence="3" type="ORF">SAMN04489718_3210</name>
</gene>
<evidence type="ECO:0000256" key="2">
    <source>
        <dbReference type="SAM" id="SignalP"/>
    </source>
</evidence>
<feature type="chain" id="PRO_5011702059" description="Secreted protein" evidence="2">
    <location>
        <begin position="29"/>
        <end position="509"/>
    </location>
</feature>
<dbReference type="STRING" id="995062.SAMN04489718_3210"/>
<dbReference type="OrthoDB" id="3661198at2"/>
<dbReference type="RefSeq" id="WP_139186567.1">
    <property type="nucleotide sequence ID" value="NZ_FNKO01000002.1"/>
</dbReference>
<protein>
    <recommendedName>
        <fullName evidence="5">Secreted protein</fullName>
    </recommendedName>
</protein>